<dbReference type="Proteomes" id="UP000199702">
    <property type="component" value="Unassembled WGS sequence"/>
</dbReference>
<dbReference type="RefSeq" id="WP_091311728.1">
    <property type="nucleotide sequence ID" value="NZ_CBCSJU010000007.1"/>
</dbReference>
<feature type="signal peptide" evidence="1">
    <location>
        <begin position="1"/>
        <end position="20"/>
    </location>
</feature>
<name>A0A1H6TV45_9FLAO</name>
<feature type="chain" id="PRO_5011457056" evidence="1">
    <location>
        <begin position="21"/>
        <end position="376"/>
    </location>
</feature>
<sequence length="376" mass="43467">MKINRLLLIVSLFSFAFSQAQLSAFINGKEVKSGATISKKDLATLQVSFKNPKDVTVYSGFTNLYVEFSDNTKTYINHWSLQKDGYTAMLDFMKKTPVTKKFGVFGGQDFLTRGNNLQWVLNGANGVEKQKSIRVEIGFWVKEETGYKEYGPKVELLESIFFNVPIWDTKNLQLPYLDVTIDKTNIKEDINTSQTGSTDRSDTEVGYQIHKNQETYKIYTFEKSSHPGLTVDELAKDFIHRVTYHSNNDKVKKIHEYDLQKYSLPWYQICVLFRDEEIQNVDYYINKEAKSKDLMSFYEKVEFGNMKGYTFQSGLYNTGRQDGKTYKDVGQFRIYILNHPTNPDLTLMMCNEIGRGTETAQAIDAYMQTFLKSIKQ</sequence>
<proteinExistence type="predicted"/>
<keyword evidence="3" id="KW-1185">Reference proteome</keyword>
<dbReference type="AlphaFoldDB" id="A0A1H6TV45"/>
<dbReference type="STRING" id="402734.SAMN05660918_1773"/>
<keyword evidence="1" id="KW-0732">Signal</keyword>
<protein>
    <submittedName>
        <fullName evidence="2">Uncharacterized protein</fullName>
    </submittedName>
</protein>
<dbReference type="OrthoDB" id="1307526at2"/>
<evidence type="ECO:0000256" key="1">
    <source>
        <dbReference type="SAM" id="SignalP"/>
    </source>
</evidence>
<evidence type="ECO:0000313" key="3">
    <source>
        <dbReference type="Proteomes" id="UP000199702"/>
    </source>
</evidence>
<reference evidence="3" key="1">
    <citation type="submission" date="2016-10" db="EMBL/GenBank/DDBJ databases">
        <authorList>
            <person name="Varghese N."/>
            <person name="Submissions S."/>
        </authorList>
    </citation>
    <scope>NUCLEOTIDE SEQUENCE [LARGE SCALE GENOMIC DNA]</scope>
    <source>
        <strain evidence="3">DSM 17934</strain>
    </source>
</reference>
<gene>
    <name evidence="2" type="ORF">SAMN05660918_1773</name>
</gene>
<accession>A0A1H6TV45</accession>
<organism evidence="2 3">
    <name type="scientific">Flavobacterium terrigena</name>
    <dbReference type="NCBI Taxonomy" id="402734"/>
    <lineage>
        <taxon>Bacteria</taxon>
        <taxon>Pseudomonadati</taxon>
        <taxon>Bacteroidota</taxon>
        <taxon>Flavobacteriia</taxon>
        <taxon>Flavobacteriales</taxon>
        <taxon>Flavobacteriaceae</taxon>
        <taxon>Flavobacterium</taxon>
    </lineage>
</organism>
<dbReference type="EMBL" id="FNYA01000003">
    <property type="protein sequence ID" value="SEI83881.1"/>
    <property type="molecule type" value="Genomic_DNA"/>
</dbReference>
<evidence type="ECO:0000313" key="2">
    <source>
        <dbReference type="EMBL" id="SEI83881.1"/>
    </source>
</evidence>